<evidence type="ECO:0008006" key="4">
    <source>
        <dbReference type="Google" id="ProtNLM"/>
    </source>
</evidence>
<dbReference type="EMBL" id="PTJA01000008">
    <property type="protein sequence ID" value="PPK79787.1"/>
    <property type="molecule type" value="Genomic_DNA"/>
</dbReference>
<gene>
    <name evidence="2" type="ORF">BXY41_10812</name>
</gene>
<protein>
    <recommendedName>
        <fullName evidence="4">Acetyltransferase (GNAT) family protein</fullName>
    </recommendedName>
</protein>
<name>A0A2S6HQ96_9FIRM</name>
<evidence type="ECO:0000313" key="2">
    <source>
        <dbReference type="EMBL" id="PPK79787.1"/>
    </source>
</evidence>
<dbReference type="AlphaFoldDB" id="A0A2S6HQ96"/>
<dbReference type="RefSeq" id="WP_104437696.1">
    <property type="nucleotide sequence ID" value="NZ_PTJA01000008.1"/>
</dbReference>
<comment type="caution">
    <text evidence="2">The sequence shown here is derived from an EMBL/GenBank/DDBJ whole genome shotgun (WGS) entry which is preliminary data.</text>
</comment>
<reference evidence="2 3" key="1">
    <citation type="submission" date="2018-02" db="EMBL/GenBank/DDBJ databases">
        <title>Genomic Encyclopedia of Archaeal and Bacterial Type Strains, Phase II (KMG-II): from individual species to whole genera.</title>
        <authorList>
            <person name="Goeker M."/>
        </authorList>
    </citation>
    <scope>NUCLEOTIDE SEQUENCE [LARGE SCALE GENOMIC DNA]</scope>
    <source>
        <strain evidence="2 3">DSM 3808</strain>
    </source>
</reference>
<feature type="compositionally biased region" description="Basic and acidic residues" evidence="1">
    <location>
        <begin position="336"/>
        <end position="350"/>
    </location>
</feature>
<dbReference type="OrthoDB" id="5570877at2"/>
<dbReference type="Proteomes" id="UP000237749">
    <property type="component" value="Unassembled WGS sequence"/>
</dbReference>
<accession>A0A2S6HQ96</accession>
<evidence type="ECO:0000256" key="1">
    <source>
        <dbReference type="SAM" id="MobiDB-lite"/>
    </source>
</evidence>
<proteinExistence type="predicted"/>
<keyword evidence="3" id="KW-1185">Reference proteome</keyword>
<sequence length="356" mass="42448">MNQFDTRYEIRLADSSDIDLIMDFIDKYWKKGHIMSQDRDLFRYEYQDGNQINFILAIDRKTQLLEGIFGFIKCSDTKDVKKKDIWGSMWKVRETGENMPLLGIELAKRVFDITRCRTQIGNGANPNTTIPLRRLYFHDRTVRMRQYYKLNPDIEEFKIALVKKRPVILQENHSDTKIMLLNSINEVKENFNIESINSIPYKDSWYVNKRYFCHPYYHYSVYGLKNQCGKVGALMMARVIECNGSRILRMVDYMGDQRLFSGMRNTLDKIMKEMNLEYMDFYTYGFEKQYLWDAGFSYRSDDDPNIIPNYFEPFLRENVDIWAHYKLDGTMFFKADGDQDRPNKRMEKKQGGQGEL</sequence>
<organism evidence="2 3">
    <name type="scientific">Lacrimispora xylanisolvens</name>
    <dbReference type="NCBI Taxonomy" id="384636"/>
    <lineage>
        <taxon>Bacteria</taxon>
        <taxon>Bacillati</taxon>
        <taxon>Bacillota</taxon>
        <taxon>Clostridia</taxon>
        <taxon>Lachnospirales</taxon>
        <taxon>Lachnospiraceae</taxon>
        <taxon>Lacrimispora</taxon>
    </lineage>
</organism>
<evidence type="ECO:0000313" key="3">
    <source>
        <dbReference type="Proteomes" id="UP000237749"/>
    </source>
</evidence>
<feature type="region of interest" description="Disordered" evidence="1">
    <location>
        <begin position="336"/>
        <end position="356"/>
    </location>
</feature>